<sequence>MGKDLLMDILLNRYFTMIMGKDLLMDILLNRYFTMIIARKLFLFPWRCEQLDKMMGCTGSKRTCSCFGVKKRKISYDEEYSSSSCRSSEVDVQYRGCRMRKADTSGLLQMLVPRNFFRGFRKNHDLSMTKIEIRDYLQTSFNGKRCEQLDKMMGCTGSKRTCSCFGVKKRKISYDEEYSSSSCRSSEVDVQYRGCRMRKADTSGLLQMLVPRNFFRGFRKNHDLSMTKIEINRILFFANSKRSISTTINYSKKDAATIRAHAGLAGD</sequence>
<proteinExistence type="predicted"/>
<evidence type="ECO:0000313" key="1">
    <source>
        <dbReference type="EMBL" id="KAK9708485.1"/>
    </source>
</evidence>
<dbReference type="AlphaFoldDB" id="A0AAW1JVS6"/>
<organism evidence="1 2">
    <name type="scientific">Popillia japonica</name>
    <name type="common">Japanese beetle</name>
    <dbReference type="NCBI Taxonomy" id="7064"/>
    <lineage>
        <taxon>Eukaryota</taxon>
        <taxon>Metazoa</taxon>
        <taxon>Ecdysozoa</taxon>
        <taxon>Arthropoda</taxon>
        <taxon>Hexapoda</taxon>
        <taxon>Insecta</taxon>
        <taxon>Pterygota</taxon>
        <taxon>Neoptera</taxon>
        <taxon>Endopterygota</taxon>
        <taxon>Coleoptera</taxon>
        <taxon>Polyphaga</taxon>
        <taxon>Scarabaeiformia</taxon>
        <taxon>Scarabaeidae</taxon>
        <taxon>Rutelinae</taxon>
        <taxon>Popillia</taxon>
    </lineage>
</organism>
<comment type="caution">
    <text evidence="1">The sequence shown here is derived from an EMBL/GenBank/DDBJ whole genome shotgun (WGS) entry which is preliminary data.</text>
</comment>
<reference evidence="1 2" key="1">
    <citation type="journal article" date="2024" name="BMC Genomics">
        <title>De novo assembly and annotation of Popillia japonica's genome with initial clues to its potential as an invasive pest.</title>
        <authorList>
            <person name="Cucini C."/>
            <person name="Boschi S."/>
            <person name="Funari R."/>
            <person name="Cardaioli E."/>
            <person name="Iannotti N."/>
            <person name="Marturano G."/>
            <person name="Paoli F."/>
            <person name="Bruttini M."/>
            <person name="Carapelli A."/>
            <person name="Frati F."/>
            <person name="Nardi F."/>
        </authorList>
    </citation>
    <scope>NUCLEOTIDE SEQUENCE [LARGE SCALE GENOMIC DNA]</scope>
    <source>
        <strain evidence="1">DMR45628</strain>
    </source>
</reference>
<evidence type="ECO:0000313" key="2">
    <source>
        <dbReference type="Proteomes" id="UP001458880"/>
    </source>
</evidence>
<keyword evidence="2" id="KW-1185">Reference proteome</keyword>
<gene>
    <name evidence="1" type="ORF">QE152_g27177</name>
</gene>
<name>A0AAW1JVS6_POPJA</name>
<protein>
    <submittedName>
        <fullName evidence="1">Uncharacterized protein</fullName>
    </submittedName>
</protein>
<accession>A0AAW1JVS6</accession>
<dbReference type="EMBL" id="JASPKY010000328">
    <property type="protein sequence ID" value="KAK9708485.1"/>
    <property type="molecule type" value="Genomic_DNA"/>
</dbReference>
<dbReference type="Proteomes" id="UP001458880">
    <property type="component" value="Unassembled WGS sequence"/>
</dbReference>